<evidence type="ECO:0000259" key="3">
    <source>
        <dbReference type="Pfam" id="PF20160"/>
    </source>
</evidence>
<proteinExistence type="predicted"/>
<keyword evidence="1" id="KW-0433">Leucine-rich repeat</keyword>
<name>A0A5D2IV62_GOSTO</name>
<gene>
    <name evidence="4" type="ORF">ES332_D11G345000v1</name>
</gene>
<evidence type="ECO:0000256" key="1">
    <source>
        <dbReference type="ARBA" id="ARBA00022614"/>
    </source>
</evidence>
<keyword evidence="5" id="KW-1185">Reference proteome</keyword>
<dbReference type="AlphaFoldDB" id="A0A5D2IV62"/>
<dbReference type="Proteomes" id="UP000322667">
    <property type="component" value="Chromosome D11"/>
</dbReference>
<dbReference type="EMBL" id="CM017633">
    <property type="protein sequence ID" value="TYH46558.1"/>
    <property type="molecule type" value="Genomic_DNA"/>
</dbReference>
<sequence length="200" mass="23185">MLFGHMVTLLKDYHQELPKRNKVITCVPGSEIPEWFDFKSSGSSINIQLPSEWYYNSSKNFPTFVVSTVVSFPDYSGDREILIRCECRLKSRNGDCHDLSCSFLTWTKRIPGSELIGSDHLFLLYKTCFCDDDAEDRWFVETQASNKRTYNEAWFKFYPVVINEDGSQNTCCEVKHCGVHISFAKEEAEVQPSKRLKYQS</sequence>
<evidence type="ECO:0000256" key="2">
    <source>
        <dbReference type="ARBA" id="ARBA00022737"/>
    </source>
</evidence>
<reference evidence="4 5" key="1">
    <citation type="submission" date="2019-07" db="EMBL/GenBank/DDBJ databases">
        <title>WGS assembly of Gossypium tomentosum.</title>
        <authorList>
            <person name="Chen Z.J."/>
            <person name="Sreedasyam A."/>
            <person name="Ando A."/>
            <person name="Song Q."/>
            <person name="De L."/>
            <person name="Hulse-Kemp A."/>
            <person name="Ding M."/>
            <person name="Ye W."/>
            <person name="Kirkbride R."/>
            <person name="Jenkins J."/>
            <person name="Plott C."/>
            <person name="Lovell J."/>
            <person name="Lin Y.-M."/>
            <person name="Vaughn R."/>
            <person name="Liu B."/>
            <person name="Li W."/>
            <person name="Simpson S."/>
            <person name="Scheffler B."/>
            <person name="Saski C."/>
            <person name="Grover C."/>
            <person name="Hu G."/>
            <person name="Conover J."/>
            <person name="Carlson J."/>
            <person name="Shu S."/>
            <person name="Boston L."/>
            <person name="Williams M."/>
            <person name="Peterson D."/>
            <person name="Mcgee K."/>
            <person name="Jones D."/>
            <person name="Wendel J."/>
            <person name="Stelly D."/>
            <person name="Grimwood J."/>
            <person name="Schmutz J."/>
        </authorList>
    </citation>
    <scope>NUCLEOTIDE SEQUENCE [LARGE SCALE GENOMIC DNA]</scope>
    <source>
        <strain evidence="4">7179.01</strain>
    </source>
</reference>
<accession>A0A5D2IV62</accession>
<dbReference type="InterPro" id="IPR045344">
    <property type="entry name" value="C-JID"/>
</dbReference>
<dbReference type="Pfam" id="PF20160">
    <property type="entry name" value="C-JID"/>
    <property type="match status" value="1"/>
</dbReference>
<evidence type="ECO:0000313" key="5">
    <source>
        <dbReference type="Proteomes" id="UP000322667"/>
    </source>
</evidence>
<feature type="domain" description="C-JID" evidence="3">
    <location>
        <begin position="27"/>
        <end position="186"/>
    </location>
</feature>
<organism evidence="4 5">
    <name type="scientific">Gossypium tomentosum</name>
    <name type="common">Hawaiian cotton</name>
    <name type="synonym">Gossypium sandvicense</name>
    <dbReference type="NCBI Taxonomy" id="34277"/>
    <lineage>
        <taxon>Eukaryota</taxon>
        <taxon>Viridiplantae</taxon>
        <taxon>Streptophyta</taxon>
        <taxon>Embryophyta</taxon>
        <taxon>Tracheophyta</taxon>
        <taxon>Spermatophyta</taxon>
        <taxon>Magnoliopsida</taxon>
        <taxon>eudicotyledons</taxon>
        <taxon>Gunneridae</taxon>
        <taxon>Pentapetalae</taxon>
        <taxon>rosids</taxon>
        <taxon>malvids</taxon>
        <taxon>Malvales</taxon>
        <taxon>Malvaceae</taxon>
        <taxon>Malvoideae</taxon>
        <taxon>Gossypium</taxon>
    </lineage>
</organism>
<evidence type="ECO:0000313" key="4">
    <source>
        <dbReference type="EMBL" id="TYH46558.1"/>
    </source>
</evidence>
<protein>
    <recommendedName>
        <fullName evidence="3">C-JID domain-containing protein</fullName>
    </recommendedName>
</protein>
<keyword evidence="2" id="KW-0677">Repeat</keyword>